<sequence length="172" mass="20349">MLLRVVSSRGGVVLDKLRRSMSFSAFRRSQELFPSRSQWVFWQMTCSYVLIHAHPIPDVWTVTRGFMRDQPCMPSKGFPCPSTNDYRFRDYSAFDNKPVYRRIKGELFLLDKKQKARQSSNALFSDCSKRKNLRPYFLFECSLRDAKIRLISGQFGLMRVVYCEQLDKWNHP</sequence>
<reference evidence="1" key="1">
    <citation type="submission" date="2020-11" db="EMBL/GenBank/DDBJ databases">
        <authorList>
            <person name="Whitehead M."/>
        </authorList>
    </citation>
    <scope>NUCLEOTIDE SEQUENCE</scope>
    <source>
        <strain evidence="1">EGII</strain>
    </source>
</reference>
<organism evidence="1 2">
    <name type="scientific">Ceratitis capitata</name>
    <name type="common">Mediterranean fruit fly</name>
    <name type="synonym">Tephritis capitata</name>
    <dbReference type="NCBI Taxonomy" id="7213"/>
    <lineage>
        <taxon>Eukaryota</taxon>
        <taxon>Metazoa</taxon>
        <taxon>Ecdysozoa</taxon>
        <taxon>Arthropoda</taxon>
        <taxon>Hexapoda</taxon>
        <taxon>Insecta</taxon>
        <taxon>Pterygota</taxon>
        <taxon>Neoptera</taxon>
        <taxon>Endopterygota</taxon>
        <taxon>Diptera</taxon>
        <taxon>Brachycera</taxon>
        <taxon>Muscomorpha</taxon>
        <taxon>Tephritoidea</taxon>
        <taxon>Tephritidae</taxon>
        <taxon>Ceratitis</taxon>
        <taxon>Ceratitis</taxon>
    </lineage>
</organism>
<keyword evidence="2" id="KW-1185">Reference proteome</keyword>
<accession>A0A811ULZ4</accession>
<evidence type="ECO:0000313" key="2">
    <source>
        <dbReference type="Proteomes" id="UP000606786"/>
    </source>
</evidence>
<protein>
    <submittedName>
        <fullName evidence="1">(Mediterranean fruit fly) hypothetical protein</fullName>
    </submittedName>
</protein>
<dbReference type="Proteomes" id="UP000606786">
    <property type="component" value="Unassembled WGS sequence"/>
</dbReference>
<dbReference type="EMBL" id="CAJHJT010000012">
    <property type="protein sequence ID" value="CAD7000212.1"/>
    <property type="molecule type" value="Genomic_DNA"/>
</dbReference>
<gene>
    <name evidence="1" type="ORF">CCAP1982_LOCUS8704</name>
</gene>
<evidence type="ECO:0000313" key="1">
    <source>
        <dbReference type="EMBL" id="CAD7000212.1"/>
    </source>
</evidence>
<name>A0A811ULZ4_CERCA</name>
<comment type="caution">
    <text evidence="1">The sequence shown here is derived from an EMBL/GenBank/DDBJ whole genome shotgun (WGS) entry which is preliminary data.</text>
</comment>
<proteinExistence type="predicted"/>
<dbReference type="AlphaFoldDB" id="A0A811ULZ4"/>